<feature type="domain" description="ORC1/DEAH AAA+ ATPase" evidence="1">
    <location>
        <begin position="40"/>
        <end position="199"/>
    </location>
</feature>
<organism evidence="2 3">
    <name type="scientific">Algimonas porphyrae</name>
    <dbReference type="NCBI Taxonomy" id="1128113"/>
    <lineage>
        <taxon>Bacteria</taxon>
        <taxon>Pseudomonadati</taxon>
        <taxon>Pseudomonadota</taxon>
        <taxon>Alphaproteobacteria</taxon>
        <taxon>Maricaulales</taxon>
        <taxon>Robiginitomaculaceae</taxon>
        <taxon>Algimonas</taxon>
    </lineage>
</organism>
<dbReference type="Proteomes" id="UP001161390">
    <property type="component" value="Unassembled WGS sequence"/>
</dbReference>
<evidence type="ECO:0000259" key="1">
    <source>
        <dbReference type="Pfam" id="PF13401"/>
    </source>
</evidence>
<dbReference type="InterPro" id="IPR049945">
    <property type="entry name" value="AAA_22"/>
</dbReference>
<sequence length="414" mass="46181">MTVGALTPDEVFTPRSAVVNDRMYISRDKHERALERALTGNKNIVIYGASGCGKSWLWKSFLGQREHPYMIANMAQASNLGGVGNVFENCFNRVERRAKTGSSFRAGGSLNLGPLKLSAQLIDTVKELEVEPFERCLALMSSLGKSRKSVIVIENFESIIEDERHINDLAGLITLVDDDDYASYGVKLLLVGVPDDIQRYFSKTKFAQTISNRLEEIPEVQRLSKNEAELLLRQGLIGLLNLKIDPDVSLERVAFITDYIPQHLHEIGLKIAFNAIESGSITHEDFMQAAIEWIKSSHSSDWAAISKRLDSITTKIGRRNQTLWAIGNIMKTDFTSGDVESLIRQGFPASTSEIALNVSDVLKELASGDNPIIRIAPNGAAYRFVSPKYCIAIRTMITKDEEMIAIQEYDYLDD</sequence>
<reference evidence="2" key="2">
    <citation type="submission" date="2023-01" db="EMBL/GenBank/DDBJ databases">
        <title>Draft genome sequence of Algimonas porphyrae strain NBRC 108216.</title>
        <authorList>
            <person name="Sun Q."/>
            <person name="Mori K."/>
        </authorList>
    </citation>
    <scope>NUCLEOTIDE SEQUENCE</scope>
    <source>
        <strain evidence="2">NBRC 108216</strain>
    </source>
</reference>
<protein>
    <recommendedName>
        <fullName evidence="1">ORC1/DEAH AAA+ ATPase domain-containing protein</fullName>
    </recommendedName>
</protein>
<accession>A0ABQ5UYC7</accession>
<reference evidence="2" key="1">
    <citation type="journal article" date="2014" name="Int. J. Syst. Evol. Microbiol.">
        <title>Complete genome of a new Firmicutes species belonging to the dominant human colonic microbiota ('Ruminococcus bicirculans') reveals two chromosomes and a selective capacity to utilize plant glucans.</title>
        <authorList>
            <consortium name="NISC Comparative Sequencing Program"/>
            <person name="Wegmann U."/>
            <person name="Louis P."/>
            <person name="Goesmann A."/>
            <person name="Henrissat B."/>
            <person name="Duncan S.H."/>
            <person name="Flint H.J."/>
        </authorList>
    </citation>
    <scope>NUCLEOTIDE SEQUENCE</scope>
    <source>
        <strain evidence="2">NBRC 108216</strain>
    </source>
</reference>
<keyword evidence="3" id="KW-1185">Reference proteome</keyword>
<comment type="caution">
    <text evidence="2">The sequence shown here is derived from an EMBL/GenBank/DDBJ whole genome shotgun (WGS) entry which is preliminary data.</text>
</comment>
<evidence type="ECO:0000313" key="2">
    <source>
        <dbReference type="EMBL" id="GLQ19568.1"/>
    </source>
</evidence>
<evidence type="ECO:0000313" key="3">
    <source>
        <dbReference type="Proteomes" id="UP001161390"/>
    </source>
</evidence>
<dbReference type="SUPFAM" id="SSF52540">
    <property type="entry name" value="P-loop containing nucleoside triphosphate hydrolases"/>
    <property type="match status" value="1"/>
</dbReference>
<name>A0ABQ5UYC7_9PROT</name>
<gene>
    <name evidence="2" type="ORF">GCM10007854_05230</name>
</gene>
<dbReference type="RefSeq" id="WP_284369335.1">
    <property type="nucleotide sequence ID" value="NZ_BSNJ01000001.1"/>
</dbReference>
<dbReference type="Gene3D" id="3.40.50.300">
    <property type="entry name" value="P-loop containing nucleotide triphosphate hydrolases"/>
    <property type="match status" value="1"/>
</dbReference>
<dbReference type="Pfam" id="PF13401">
    <property type="entry name" value="AAA_22"/>
    <property type="match status" value="1"/>
</dbReference>
<proteinExistence type="predicted"/>
<dbReference type="InterPro" id="IPR027417">
    <property type="entry name" value="P-loop_NTPase"/>
</dbReference>
<dbReference type="EMBL" id="BSNJ01000001">
    <property type="protein sequence ID" value="GLQ19568.1"/>
    <property type="molecule type" value="Genomic_DNA"/>
</dbReference>